<dbReference type="PANTHER" id="PTHR11101:SF96">
    <property type="entry name" value="PHOSPHATE TRANSPORTER"/>
    <property type="match status" value="1"/>
</dbReference>
<feature type="region of interest" description="Disordered" evidence="8">
    <location>
        <begin position="346"/>
        <end position="428"/>
    </location>
</feature>
<evidence type="ECO:0000256" key="6">
    <source>
        <dbReference type="ARBA" id="ARBA00023136"/>
    </source>
</evidence>
<comment type="function">
    <text evidence="7">Sodium-phosphate symporter.</text>
</comment>
<feature type="transmembrane region" description="Helical" evidence="7">
    <location>
        <begin position="193"/>
        <end position="212"/>
    </location>
</feature>
<dbReference type="PANTHER" id="PTHR11101">
    <property type="entry name" value="PHOSPHATE TRANSPORTER"/>
    <property type="match status" value="1"/>
</dbReference>
<evidence type="ECO:0000256" key="1">
    <source>
        <dbReference type="ARBA" id="ARBA00004141"/>
    </source>
</evidence>
<evidence type="ECO:0000313" key="9">
    <source>
        <dbReference type="EMBL" id="KAG2491823.1"/>
    </source>
</evidence>
<proteinExistence type="inferred from homology"/>
<dbReference type="GO" id="GO:0016020">
    <property type="term" value="C:membrane"/>
    <property type="evidence" value="ECO:0007669"/>
    <property type="project" value="UniProtKB-SubCell"/>
</dbReference>
<protein>
    <recommendedName>
        <fullName evidence="7">Phosphate transporter</fullName>
    </recommendedName>
</protein>
<dbReference type="InterPro" id="IPR001204">
    <property type="entry name" value="Phos_transporter"/>
</dbReference>
<comment type="subcellular location">
    <subcellularLocation>
        <location evidence="1 7">Membrane</location>
        <topology evidence="1 7">Multi-pass membrane protein</topology>
    </subcellularLocation>
</comment>
<gene>
    <name evidence="9" type="ORF">HYH03_009780</name>
</gene>
<evidence type="ECO:0000313" key="10">
    <source>
        <dbReference type="Proteomes" id="UP000612055"/>
    </source>
</evidence>
<feature type="transmembrane region" description="Helical" evidence="7">
    <location>
        <begin position="120"/>
        <end position="141"/>
    </location>
</feature>
<evidence type="ECO:0000256" key="4">
    <source>
        <dbReference type="ARBA" id="ARBA00022692"/>
    </source>
</evidence>
<feature type="transmembrane region" description="Helical" evidence="7">
    <location>
        <begin position="857"/>
        <end position="881"/>
    </location>
</feature>
<feature type="region of interest" description="Disordered" evidence="8">
    <location>
        <begin position="276"/>
        <end position="302"/>
    </location>
</feature>
<keyword evidence="3 7" id="KW-0592">Phosphate transport</keyword>
<dbReference type="GO" id="GO:0035435">
    <property type="term" value="P:phosphate ion transmembrane transport"/>
    <property type="evidence" value="ECO:0007669"/>
    <property type="project" value="TreeGrafter"/>
</dbReference>
<feature type="transmembrane region" description="Helical" evidence="7">
    <location>
        <begin position="6"/>
        <end position="29"/>
    </location>
</feature>
<keyword evidence="4 7" id="KW-0812">Transmembrane</keyword>
<comment type="similarity">
    <text evidence="7">Belongs to the inorganic phosphate transporter (PiT) (TC 2.A.20) family.</text>
</comment>
<feature type="transmembrane region" description="Helical" evidence="7">
    <location>
        <begin position="89"/>
        <end position="113"/>
    </location>
</feature>
<feature type="transmembrane region" description="Helical" evidence="7">
    <location>
        <begin position="766"/>
        <end position="787"/>
    </location>
</feature>
<reference evidence="9" key="1">
    <citation type="journal article" date="2020" name="bioRxiv">
        <title>Comparative genomics of Chlamydomonas.</title>
        <authorList>
            <person name="Craig R.J."/>
            <person name="Hasan A.R."/>
            <person name="Ness R.W."/>
            <person name="Keightley P.D."/>
        </authorList>
    </citation>
    <scope>NUCLEOTIDE SEQUENCE</scope>
    <source>
        <strain evidence="9">CCAP 11/70</strain>
    </source>
</reference>
<name>A0A835XX39_9CHLO</name>
<feature type="transmembrane region" description="Helical" evidence="7">
    <location>
        <begin position="153"/>
        <end position="181"/>
    </location>
</feature>
<accession>A0A835XX39</accession>
<feature type="transmembrane region" description="Helical" evidence="7">
    <location>
        <begin position="228"/>
        <end position="245"/>
    </location>
</feature>
<sequence>MDPGPWSNWTWIVVAGALASFVMAFGIGANDVANAFGSSVGARTLSLRQALAIAAVCEFTGSVLLGGEVTRSVAGGIARLTAFEQEPELYMFGMLCALVAAGFWLLLATYWSLPVSTTHSIIGAVLGFAFVYGGPSAVVWLEPTNTFPYMKGMVPIIVSWFVSPLLSGLAAVLLFWAVRGLILRREDSLQRTFWAFPVILLVTVFVNVYFVLDKGASKRLFWPRAKCAWVAAAAAGGAAVVAVLLRLRALRRLVGACGHGLVRSCSVDEVGLAPDGEVAKRSPQPGACGPVSPPVDSSRPSRYASQELQAVVSARALATTTISLSSQQTAGPSVCAGVQRDMSAHGFGARSSNSALRRSASAISGQRRQGSTTLGLENKPSMELMRQQASGVSGMSGLEPDRSLRHQGASAGPDRLGAQRGPTAGPYQQLQHASSLPALLQPPVPALVAYAPWQPLEQYLEQQPQQLPSPHAQQQGAVWGAGQPPPGLACVHQQQLPPPPQPASPEGAQPGPLAWTGAELRRSGHWAAGPRPFWAQERGQLDDASEVVEVQSFGPGPVAEAYGGGPLQPVYEQPYGMHGHDPYAYGAAPSMAMYGIGVGLQHGGGTCGAGAFGGAAYGDDVHCTYGEAAVRAEVYSDGGGASDVDMYGRPMSYGRGMFDRESEPAGRRALPGAVQHTFDALKAIVLHGASVPVHAAVDRDSAARRIHHHAEVFDPATENAFKPLQILTAICDSISHGANDVANAAGPFAAIYYCYSHKRIDYEVDLPIWILALGGAGIVVGLATYGYNIIQAIGVRLSVITPSRGFCIELATSIVVLLASKVGLPISTTHCQVGSTAGMGLMEGTAGLNWRLLLHFFTGWVVTLALTGLLSATLFALFAFAPCVQQGRSIRALEDDLAALTIRLTQLIARANAAAARDPATWGTASAALSASVQARLLELQRLGQPGRKGATRPVQVIEPGEMIDYVDTAVQLYINNSLPYIGGMAAQRIALPRAP</sequence>
<feature type="compositionally biased region" description="Low complexity" evidence="8">
    <location>
        <begin position="349"/>
        <end position="364"/>
    </location>
</feature>
<keyword evidence="10" id="KW-1185">Reference proteome</keyword>
<evidence type="ECO:0000256" key="8">
    <source>
        <dbReference type="SAM" id="MobiDB-lite"/>
    </source>
</evidence>
<keyword evidence="6 7" id="KW-0472">Membrane</keyword>
<dbReference type="OrthoDB" id="260807at2759"/>
<dbReference type="AlphaFoldDB" id="A0A835XX39"/>
<organism evidence="9 10">
    <name type="scientific">Edaphochlamys debaryana</name>
    <dbReference type="NCBI Taxonomy" id="47281"/>
    <lineage>
        <taxon>Eukaryota</taxon>
        <taxon>Viridiplantae</taxon>
        <taxon>Chlorophyta</taxon>
        <taxon>core chlorophytes</taxon>
        <taxon>Chlorophyceae</taxon>
        <taxon>CS clade</taxon>
        <taxon>Chlamydomonadales</taxon>
        <taxon>Chlamydomonadales incertae sedis</taxon>
        <taxon>Edaphochlamys</taxon>
    </lineage>
</organism>
<dbReference type="GO" id="GO:0005315">
    <property type="term" value="F:phosphate transmembrane transporter activity"/>
    <property type="evidence" value="ECO:0007669"/>
    <property type="project" value="InterPro"/>
</dbReference>
<feature type="region of interest" description="Disordered" evidence="8">
    <location>
        <begin position="493"/>
        <end position="515"/>
    </location>
</feature>
<evidence type="ECO:0000256" key="2">
    <source>
        <dbReference type="ARBA" id="ARBA00022448"/>
    </source>
</evidence>
<dbReference type="Proteomes" id="UP000612055">
    <property type="component" value="Unassembled WGS sequence"/>
</dbReference>
<evidence type="ECO:0000256" key="5">
    <source>
        <dbReference type="ARBA" id="ARBA00022989"/>
    </source>
</evidence>
<feature type="compositionally biased region" description="Polar residues" evidence="8">
    <location>
        <begin position="366"/>
        <end position="375"/>
    </location>
</feature>
<evidence type="ECO:0000256" key="7">
    <source>
        <dbReference type="RuleBase" id="RU363058"/>
    </source>
</evidence>
<dbReference type="Pfam" id="PF01384">
    <property type="entry name" value="PHO4"/>
    <property type="match status" value="1"/>
</dbReference>
<comment type="caution">
    <text evidence="9">The sequence shown here is derived from an EMBL/GenBank/DDBJ whole genome shotgun (WGS) entry which is preliminary data.</text>
</comment>
<dbReference type="EMBL" id="JAEHOE010000049">
    <property type="protein sequence ID" value="KAG2491823.1"/>
    <property type="molecule type" value="Genomic_DNA"/>
</dbReference>
<keyword evidence="2 7" id="KW-0813">Transport</keyword>
<keyword evidence="5 7" id="KW-1133">Transmembrane helix</keyword>
<evidence type="ECO:0000256" key="3">
    <source>
        <dbReference type="ARBA" id="ARBA00022592"/>
    </source>
</evidence>